<dbReference type="Proteomes" id="UP000002217">
    <property type="component" value="Chromosome"/>
</dbReference>
<sequence length="64" mass="6780">MAISAKFNFAPGVTVTIVTTGPTFTGELINEVDNFLIIRLTVGTTPFSAGQVIRINTNRIVALG</sequence>
<gene>
    <name evidence="1" type="ordered locus">Dtox_3537</name>
</gene>
<name>C8VVW6_DESAS</name>
<keyword evidence="2" id="KW-1185">Reference proteome</keyword>
<proteinExistence type="predicted"/>
<organism evidence="1 2">
    <name type="scientific">Desulfofarcimen acetoxidans (strain ATCC 49208 / DSM 771 / KCTC 5769 / VKM B-1644 / 5575)</name>
    <name type="common">Desulfotomaculum acetoxidans</name>
    <dbReference type="NCBI Taxonomy" id="485916"/>
    <lineage>
        <taxon>Bacteria</taxon>
        <taxon>Bacillati</taxon>
        <taxon>Bacillota</taxon>
        <taxon>Clostridia</taxon>
        <taxon>Eubacteriales</taxon>
        <taxon>Peptococcaceae</taxon>
        <taxon>Desulfofarcimen</taxon>
    </lineage>
</organism>
<evidence type="ECO:0000313" key="2">
    <source>
        <dbReference type="Proteomes" id="UP000002217"/>
    </source>
</evidence>
<dbReference type="RefSeq" id="WP_015758943.1">
    <property type="nucleotide sequence ID" value="NC_013216.1"/>
</dbReference>
<evidence type="ECO:0000313" key="1">
    <source>
        <dbReference type="EMBL" id="ACV64253.1"/>
    </source>
</evidence>
<accession>C8VVW6</accession>
<dbReference type="AlphaFoldDB" id="C8VVW6"/>
<reference evidence="1 2" key="1">
    <citation type="journal article" date="2009" name="Stand. Genomic Sci.">
        <title>Complete genome sequence of Desulfotomaculum acetoxidans type strain (5575).</title>
        <authorList>
            <person name="Spring S."/>
            <person name="Lapidus A."/>
            <person name="Schroder M."/>
            <person name="Gleim D."/>
            <person name="Sims D."/>
            <person name="Meincke L."/>
            <person name="Glavina Del Rio T."/>
            <person name="Tice H."/>
            <person name="Copeland A."/>
            <person name="Cheng J.F."/>
            <person name="Lucas S."/>
            <person name="Chen F."/>
            <person name="Nolan M."/>
            <person name="Bruce D."/>
            <person name="Goodwin L."/>
            <person name="Pitluck S."/>
            <person name="Ivanova N."/>
            <person name="Mavromatis K."/>
            <person name="Mikhailova N."/>
            <person name="Pati A."/>
            <person name="Chen A."/>
            <person name="Palaniappan K."/>
            <person name="Land M."/>
            <person name="Hauser L."/>
            <person name="Chang Y.J."/>
            <person name="Jeffries C.D."/>
            <person name="Chain P."/>
            <person name="Saunders E."/>
            <person name="Brettin T."/>
            <person name="Detter J.C."/>
            <person name="Goker M."/>
            <person name="Bristow J."/>
            <person name="Eisen J.A."/>
            <person name="Markowitz V."/>
            <person name="Hugenholtz P."/>
            <person name="Kyrpides N.C."/>
            <person name="Klenk H.P."/>
            <person name="Han C."/>
        </authorList>
    </citation>
    <scope>NUCLEOTIDE SEQUENCE [LARGE SCALE GENOMIC DNA]</scope>
    <source>
        <strain evidence="2">ATCC 49208 / DSM 771 / VKM B-1644</strain>
    </source>
</reference>
<dbReference type="HOGENOM" id="CLU_2860360_0_0_9"/>
<protein>
    <submittedName>
        <fullName evidence="1">Uncharacterized protein</fullName>
    </submittedName>
</protein>
<dbReference type="KEGG" id="dae:Dtox_3537"/>
<dbReference type="EMBL" id="CP001720">
    <property type="protein sequence ID" value="ACV64253.1"/>
    <property type="molecule type" value="Genomic_DNA"/>
</dbReference>